<dbReference type="NCBIfam" id="NF000658">
    <property type="entry name" value="PRK00029.1"/>
    <property type="match status" value="1"/>
</dbReference>
<keyword evidence="3 8" id="KW-0548">Nucleotidyltransferase</keyword>
<accession>A0ABW8PXP9</accession>
<keyword evidence="7 8" id="KW-0460">Magnesium</keyword>
<comment type="similarity">
    <text evidence="1 8">Belongs to the SELO family.</text>
</comment>
<sequence length="480" mass="54053">MSFFNAWKVTPRYTQLGSLFYQPHQPEVFPGPSQLVALSTDAARLIDLDPCTLDEKALLDWMSGRLRLEGSQPIAMKYAGHQFGQFNPALGDGRGLLMVELTNQLGQPWEVHLKGAGQTTYSRFGDGRAVLRSSIREFLGSEALHHLGIPTTRALAVATTGESVRREIYEPGATLLRLTPSHLRFGHFEHAYIQQDLSGLHQLADYALQHYFPEQLEAEAPYAQLFAEVVARTARLGALWQAYGFCHGVLNTDNMSLLGETLDYGPFAFLDHYQPQITFNHSDPQGRYAFDRQPSILHWNLVRLAQAFSPLVDTELLNQQLALFMPQLEQAYYQCLAQRLGVDAQADRRLIEDFLALCRSDEIDWTDFLRRLAEGDTAQALSLTSQSAAWRMWLVEWQQAVQAQYPDAEARQAALCQYNPCIVPRTHLLQAAIEAAELGDFSQVRRLHALLRRPFNSEGVQKTDRQAPPKGWPVALSCSS</sequence>
<evidence type="ECO:0000313" key="10">
    <source>
        <dbReference type="EMBL" id="MFK7161054.1"/>
    </source>
</evidence>
<feature type="binding site" evidence="8">
    <location>
        <position position="91"/>
    </location>
    <ligand>
        <name>ATP</name>
        <dbReference type="ChEBI" id="CHEBI:30616"/>
    </ligand>
</feature>
<keyword evidence="4 8" id="KW-0479">Metal-binding</keyword>
<comment type="catalytic activity">
    <reaction evidence="8">
        <text>L-seryl-[protein] + ATP = 3-O-(5'-adenylyl)-L-seryl-[protein] + diphosphate</text>
        <dbReference type="Rhea" id="RHEA:58120"/>
        <dbReference type="Rhea" id="RHEA-COMP:9863"/>
        <dbReference type="Rhea" id="RHEA-COMP:15073"/>
        <dbReference type="ChEBI" id="CHEBI:29999"/>
        <dbReference type="ChEBI" id="CHEBI:30616"/>
        <dbReference type="ChEBI" id="CHEBI:33019"/>
        <dbReference type="ChEBI" id="CHEBI:142516"/>
        <dbReference type="EC" id="2.7.7.108"/>
    </reaction>
</comment>
<feature type="active site" description="Proton acceptor" evidence="8">
    <location>
        <position position="253"/>
    </location>
</feature>
<protein>
    <recommendedName>
        <fullName evidence="8">Protein nucleotidyltransferase YdiU</fullName>
        <ecNumber evidence="8">2.7.7.-</ecNumber>
    </recommendedName>
    <alternativeName>
        <fullName evidence="8">Protein adenylyltransferase YdiU</fullName>
        <ecNumber evidence="8">2.7.7.108</ecNumber>
    </alternativeName>
    <alternativeName>
        <fullName evidence="8">Protein uridylyltransferase YdiU</fullName>
        <ecNumber evidence="8">2.7.7.-</ecNumber>
    </alternativeName>
</protein>
<feature type="binding site" evidence="8">
    <location>
        <position position="254"/>
    </location>
    <ligand>
        <name>Mg(2+)</name>
        <dbReference type="ChEBI" id="CHEBI:18420"/>
    </ligand>
</feature>
<evidence type="ECO:0000256" key="8">
    <source>
        <dbReference type="HAMAP-Rule" id="MF_00692"/>
    </source>
</evidence>
<dbReference type="Proteomes" id="UP001621714">
    <property type="component" value="Unassembled WGS sequence"/>
</dbReference>
<keyword evidence="5 8" id="KW-0547">Nucleotide-binding</keyword>
<comment type="cofactor">
    <cofactor evidence="8">
        <name>Mg(2+)</name>
        <dbReference type="ChEBI" id="CHEBI:18420"/>
    </cofactor>
    <cofactor evidence="8">
        <name>Mn(2+)</name>
        <dbReference type="ChEBI" id="CHEBI:29035"/>
    </cofactor>
</comment>
<feature type="binding site" evidence="8">
    <location>
        <position position="263"/>
    </location>
    <ligand>
        <name>Mg(2+)</name>
        <dbReference type="ChEBI" id="CHEBI:18420"/>
    </ligand>
</feature>
<feature type="binding site" evidence="8">
    <location>
        <position position="126"/>
    </location>
    <ligand>
        <name>ATP</name>
        <dbReference type="ChEBI" id="CHEBI:30616"/>
    </ligand>
</feature>
<reference evidence="10 11" key="1">
    <citation type="submission" date="2024-02" db="EMBL/GenBank/DDBJ databases">
        <title>Marinospirillum sp. MEB 164 isolated from Lonar lake sediment.</title>
        <authorList>
            <person name="Joshi A."/>
            <person name="Thite S."/>
        </authorList>
    </citation>
    <scope>NUCLEOTIDE SEQUENCE [LARGE SCALE GENOMIC DNA]</scope>
    <source>
        <strain evidence="10 11">MEB164</strain>
    </source>
</reference>
<comment type="catalytic activity">
    <reaction evidence="8">
        <text>L-histidyl-[protein] + UTP = N(tele)-(5'-uridylyl)-L-histidyl-[protein] + diphosphate</text>
        <dbReference type="Rhea" id="RHEA:83891"/>
        <dbReference type="Rhea" id="RHEA-COMP:9745"/>
        <dbReference type="Rhea" id="RHEA-COMP:20239"/>
        <dbReference type="ChEBI" id="CHEBI:29979"/>
        <dbReference type="ChEBI" id="CHEBI:33019"/>
        <dbReference type="ChEBI" id="CHEBI:46398"/>
        <dbReference type="ChEBI" id="CHEBI:233474"/>
    </reaction>
</comment>
<dbReference type="HAMAP" id="MF_00692">
    <property type="entry name" value="SelO"/>
    <property type="match status" value="1"/>
</dbReference>
<name>A0ABW8PXP9_9GAMM</name>
<dbReference type="PANTHER" id="PTHR32057">
    <property type="entry name" value="PROTEIN ADENYLYLTRANSFERASE SELO, MITOCHONDRIAL"/>
    <property type="match status" value="1"/>
</dbReference>
<evidence type="ECO:0000256" key="1">
    <source>
        <dbReference type="ARBA" id="ARBA00009747"/>
    </source>
</evidence>
<keyword evidence="6 8" id="KW-0067">ATP-binding</keyword>
<comment type="catalytic activity">
    <reaction evidence="8">
        <text>L-seryl-[protein] + UTP = O-(5'-uridylyl)-L-seryl-[protein] + diphosphate</text>
        <dbReference type="Rhea" id="RHEA:64604"/>
        <dbReference type="Rhea" id="RHEA-COMP:9863"/>
        <dbReference type="Rhea" id="RHEA-COMP:16635"/>
        <dbReference type="ChEBI" id="CHEBI:29999"/>
        <dbReference type="ChEBI" id="CHEBI:33019"/>
        <dbReference type="ChEBI" id="CHEBI:46398"/>
        <dbReference type="ChEBI" id="CHEBI:156051"/>
    </reaction>
</comment>
<dbReference type="EMBL" id="JBANFI010000004">
    <property type="protein sequence ID" value="MFK7161054.1"/>
    <property type="molecule type" value="Genomic_DNA"/>
</dbReference>
<evidence type="ECO:0000313" key="11">
    <source>
        <dbReference type="Proteomes" id="UP001621714"/>
    </source>
</evidence>
<dbReference type="Pfam" id="PF02696">
    <property type="entry name" value="SelO"/>
    <property type="match status" value="1"/>
</dbReference>
<feature type="binding site" evidence="8">
    <location>
        <position position="184"/>
    </location>
    <ligand>
        <name>ATP</name>
        <dbReference type="ChEBI" id="CHEBI:30616"/>
    </ligand>
</feature>
<keyword evidence="11" id="KW-1185">Reference proteome</keyword>
<feature type="binding site" evidence="8">
    <location>
        <position position="94"/>
    </location>
    <ligand>
        <name>ATP</name>
        <dbReference type="ChEBI" id="CHEBI:30616"/>
    </ligand>
</feature>
<feature type="binding site" evidence="8">
    <location>
        <position position="263"/>
    </location>
    <ligand>
        <name>ATP</name>
        <dbReference type="ChEBI" id="CHEBI:30616"/>
    </ligand>
</feature>
<feature type="binding site" evidence="8">
    <location>
        <position position="177"/>
    </location>
    <ligand>
        <name>ATP</name>
        <dbReference type="ChEBI" id="CHEBI:30616"/>
    </ligand>
</feature>
<comment type="catalytic activity">
    <reaction evidence="8">
        <text>L-tyrosyl-[protein] + ATP = O-(5'-adenylyl)-L-tyrosyl-[protein] + diphosphate</text>
        <dbReference type="Rhea" id="RHEA:54288"/>
        <dbReference type="Rhea" id="RHEA-COMP:10136"/>
        <dbReference type="Rhea" id="RHEA-COMP:13846"/>
        <dbReference type="ChEBI" id="CHEBI:30616"/>
        <dbReference type="ChEBI" id="CHEBI:33019"/>
        <dbReference type="ChEBI" id="CHEBI:46858"/>
        <dbReference type="ChEBI" id="CHEBI:83624"/>
        <dbReference type="EC" id="2.7.7.108"/>
    </reaction>
</comment>
<comment type="caution">
    <text evidence="10">The sequence shown here is derived from an EMBL/GenBank/DDBJ whole genome shotgun (WGS) entry which is preliminary data.</text>
</comment>
<dbReference type="PANTHER" id="PTHR32057:SF14">
    <property type="entry name" value="PROTEIN ADENYLYLTRANSFERASE SELO, MITOCHONDRIAL"/>
    <property type="match status" value="1"/>
</dbReference>
<evidence type="ECO:0000256" key="2">
    <source>
        <dbReference type="ARBA" id="ARBA00022679"/>
    </source>
</evidence>
<evidence type="ECO:0000256" key="3">
    <source>
        <dbReference type="ARBA" id="ARBA00022695"/>
    </source>
</evidence>
<proteinExistence type="inferred from homology"/>
<feature type="binding site" evidence="8">
    <location>
        <position position="93"/>
    </location>
    <ligand>
        <name>ATP</name>
        <dbReference type="ChEBI" id="CHEBI:30616"/>
    </ligand>
</feature>
<evidence type="ECO:0000256" key="9">
    <source>
        <dbReference type="SAM" id="MobiDB-lite"/>
    </source>
</evidence>
<comment type="catalytic activity">
    <reaction evidence="8">
        <text>L-tyrosyl-[protein] + UTP = O-(5'-uridylyl)-L-tyrosyl-[protein] + diphosphate</text>
        <dbReference type="Rhea" id="RHEA:83887"/>
        <dbReference type="Rhea" id="RHEA-COMP:10136"/>
        <dbReference type="Rhea" id="RHEA-COMP:20238"/>
        <dbReference type="ChEBI" id="CHEBI:33019"/>
        <dbReference type="ChEBI" id="CHEBI:46398"/>
        <dbReference type="ChEBI" id="CHEBI:46858"/>
        <dbReference type="ChEBI" id="CHEBI:90602"/>
    </reaction>
</comment>
<evidence type="ECO:0000256" key="5">
    <source>
        <dbReference type="ARBA" id="ARBA00022741"/>
    </source>
</evidence>
<feature type="region of interest" description="Disordered" evidence="9">
    <location>
        <begin position="458"/>
        <end position="480"/>
    </location>
</feature>
<dbReference type="EC" id="2.7.7.108" evidence="8"/>
<evidence type="ECO:0000256" key="4">
    <source>
        <dbReference type="ARBA" id="ARBA00022723"/>
    </source>
</evidence>
<dbReference type="InterPro" id="IPR003846">
    <property type="entry name" value="SelO"/>
</dbReference>
<dbReference type="RefSeq" id="WP_405339361.1">
    <property type="nucleotide sequence ID" value="NZ_JBANFI010000004.1"/>
</dbReference>
<comment type="catalytic activity">
    <reaction evidence="8">
        <text>L-threonyl-[protein] + ATP = 3-O-(5'-adenylyl)-L-threonyl-[protein] + diphosphate</text>
        <dbReference type="Rhea" id="RHEA:54292"/>
        <dbReference type="Rhea" id="RHEA-COMP:11060"/>
        <dbReference type="Rhea" id="RHEA-COMP:13847"/>
        <dbReference type="ChEBI" id="CHEBI:30013"/>
        <dbReference type="ChEBI" id="CHEBI:30616"/>
        <dbReference type="ChEBI" id="CHEBI:33019"/>
        <dbReference type="ChEBI" id="CHEBI:138113"/>
        <dbReference type="EC" id="2.7.7.108"/>
    </reaction>
</comment>
<keyword evidence="8" id="KW-0464">Manganese</keyword>
<keyword evidence="2 8" id="KW-0808">Transferase</keyword>
<dbReference type="EC" id="2.7.7.-" evidence="8"/>
<evidence type="ECO:0000256" key="6">
    <source>
        <dbReference type="ARBA" id="ARBA00022840"/>
    </source>
</evidence>
<evidence type="ECO:0000256" key="7">
    <source>
        <dbReference type="ARBA" id="ARBA00022842"/>
    </source>
</evidence>
<feature type="binding site" evidence="8">
    <location>
        <position position="127"/>
    </location>
    <ligand>
        <name>ATP</name>
        <dbReference type="ChEBI" id="CHEBI:30616"/>
    </ligand>
</feature>
<feature type="binding site" evidence="8">
    <location>
        <position position="114"/>
    </location>
    <ligand>
        <name>ATP</name>
        <dbReference type="ChEBI" id="CHEBI:30616"/>
    </ligand>
</feature>
<comment type="function">
    <text evidence="8">Nucleotidyltransferase involved in the post-translational modification of proteins. It can catalyze the addition of adenosine monophosphate (AMP) or uridine monophosphate (UMP) to a protein, resulting in modifications known as AMPylation and UMPylation.</text>
</comment>
<gene>
    <name evidence="8" type="primary">ydiU</name>
    <name evidence="8" type="synonym">selO</name>
    <name evidence="10" type="ORF">V6U78_08400</name>
</gene>
<organism evidence="10 11">
    <name type="scientific">Marinospirillum alkalitolerans</name>
    <dbReference type="NCBI Taxonomy" id="3123374"/>
    <lineage>
        <taxon>Bacteria</taxon>
        <taxon>Pseudomonadati</taxon>
        <taxon>Pseudomonadota</taxon>
        <taxon>Gammaproteobacteria</taxon>
        <taxon>Oceanospirillales</taxon>
        <taxon>Oceanospirillaceae</taxon>
        <taxon>Marinospirillum</taxon>
    </lineage>
</organism>